<evidence type="ECO:0000256" key="12">
    <source>
        <dbReference type="RuleBase" id="RU003750"/>
    </source>
</evidence>
<keyword evidence="8 13" id="KW-0472">Membrane</keyword>
<dbReference type="InterPro" id="IPR000462">
    <property type="entry name" value="CDP-OH_P_trans"/>
</dbReference>
<dbReference type="EMBL" id="CP000812">
    <property type="protein sequence ID" value="ABV34596.1"/>
    <property type="molecule type" value="Genomic_DNA"/>
</dbReference>
<dbReference type="PROSITE" id="PS00379">
    <property type="entry name" value="CDP_ALCOHOL_P_TRANSF"/>
    <property type="match status" value="1"/>
</dbReference>
<keyword evidence="4 12" id="KW-0808">Transferase</keyword>
<accession>A8F8W2</accession>
<keyword evidence="3" id="KW-0444">Lipid biosynthesis</keyword>
<keyword evidence="15" id="KW-1185">Reference proteome</keyword>
<evidence type="ECO:0000256" key="3">
    <source>
        <dbReference type="ARBA" id="ARBA00022516"/>
    </source>
</evidence>
<evidence type="ECO:0000256" key="1">
    <source>
        <dbReference type="ARBA" id="ARBA00004141"/>
    </source>
</evidence>
<evidence type="ECO:0000313" key="15">
    <source>
        <dbReference type="Proteomes" id="UP000002016"/>
    </source>
</evidence>
<keyword evidence="10" id="KW-1208">Phospholipid metabolism</keyword>
<dbReference type="PANTHER" id="PTHR14269">
    <property type="entry name" value="CDP-DIACYLGLYCEROL--GLYCEROL-3-PHOSPHATE 3-PHOSPHATIDYLTRANSFERASE-RELATED"/>
    <property type="match status" value="1"/>
</dbReference>
<keyword evidence="9" id="KW-0594">Phospholipid biosynthesis</keyword>
<organism evidence="14 15">
    <name type="scientific">Pseudothermotoga lettingae (strain ATCC BAA-301 / DSM 14385 / NBRC 107922 / TMO)</name>
    <name type="common">Thermotoga lettingae</name>
    <dbReference type="NCBI Taxonomy" id="416591"/>
    <lineage>
        <taxon>Bacteria</taxon>
        <taxon>Thermotogati</taxon>
        <taxon>Thermotogota</taxon>
        <taxon>Thermotogae</taxon>
        <taxon>Thermotogales</taxon>
        <taxon>Thermotogaceae</taxon>
        <taxon>Pseudothermotoga</taxon>
    </lineage>
</organism>
<protein>
    <recommendedName>
        <fullName evidence="11">CDP-diacylglycerol--glycerol-3-phosphate 3-phosphatidyltransferase</fullName>
        <ecNumber evidence="11">2.7.8.5</ecNumber>
    </recommendedName>
</protein>
<proteinExistence type="inferred from homology"/>
<dbReference type="InterPro" id="IPR048254">
    <property type="entry name" value="CDP_ALCOHOL_P_TRANSF_CS"/>
</dbReference>
<evidence type="ECO:0000256" key="9">
    <source>
        <dbReference type="ARBA" id="ARBA00023209"/>
    </source>
</evidence>
<dbReference type="Gene3D" id="1.20.120.1760">
    <property type="match status" value="1"/>
</dbReference>
<dbReference type="PIRSF" id="PIRSF000847">
    <property type="entry name" value="Phos_ph_gly_syn"/>
    <property type="match status" value="1"/>
</dbReference>
<evidence type="ECO:0000256" key="10">
    <source>
        <dbReference type="ARBA" id="ARBA00023264"/>
    </source>
</evidence>
<dbReference type="eggNOG" id="COG0558">
    <property type="taxonomic scope" value="Bacteria"/>
</dbReference>
<feature type="transmembrane region" description="Helical" evidence="13">
    <location>
        <begin position="146"/>
        <end position="164"/>
    </location>
</feature>
<dbReference type="InterPro" id="IPR050324">
    <property type="entry name" value="CDP-alcohol_PTase-I"/>
</dbReference>
<dbReference type="InterPro" id="IPR004570">
    <property type="entry name" value="Phosphatidylglycerol_P_synth"/>
</dbReference>
<dbReference type="RefSeq" id="WP_012004072.1">
    <property type="nucleotide sequence ID" value="NC_009828.1"/>
</dbReference>
<evidence type="ECO:0000256" key="8">
    <source>
        <dbReference type="ARBA" id="ARBA00023136"/>
    </source>
</evidence>
<evidence type="ECO:0000256" key="13">
    <source>
        <dbReference type="SAM" id="Phobius"/>
    </source>
</evidence>
<reference evidence="14 15" key="2">
    <citation type="journal article" date="2009" name="Proc. Natl. Acad. Sci. U.S.A.">
        <title>On the chimeric nature, thermophilic origin, and phylogenetic placement of the Thermotogales.</title>
        <authorList>
            <person name="Zhaxybayeva O."/>
            <person name="Swithers K.S."/>
            <person name="Lapierre P."/>
            <person name="Fournier G.P."/>
            <person name="Bickhart D.M."/>
            <person name="DeBoy R.T."/>
            <person name="Nelson K.E."/>
            <person name="Nesbo C.L."/>
            <person name="Doolittle W.F."/>
            <person name="Gogarten J.P."/>
            <person name="Noll K.M."/>
        </authorList>
    </citation>
    <scope>NUCLEOTIDE SEQUENCE [LARGE SCALE GENOMIC DNA]</scope>
    <source>
        <strain evidence="15">ATCC BAA-301 / DSM 14385 / NBRC 107922 / TMO</strain>
    </source>
</reference>
<evidence type="ECO:0000256" key="7">
    <source>
        <dbReference type="ARBA" id="ARBA00023098"/>
    </source>
</evidence>
<sequence length="172" mass="18977">MNLPNTISVARIFLTIPVFMLISAGMWKWAMVIFLTGALSDYLDGFLARKLNQITSSGKVLDQISDKVFVSSTMIALIPQIPAWLVALIVARDSVVSAVRILAANSGVVIQANRWGKVKTVLQMLLVILLLFENSFRFQLGIVNQLVIYSCAFFTVVSALIYLIQNRKVLGG</sequence>
<dbReference type="OrthoDB" id="9796672at2"/>
<dbReference type="AlphaFoldDB" id="A8F8W2"/>
<keyword evidence="6 13" id="KW-1133">Transmembrane helix</keyword>
<dbReference type="GO" id="GO:0016020">
    <property type="term" value="C:membrane"/>
    <property type="evidence" value="ECO:0007669"/>
    <property type="project" value="UniProtKB-SubCell"/>
</dbReference>
<dbReference type="EC" id="2.7.8.5" evidence="11"/>
<evidence type="ECO:0000256" key="6">
    <source>
        <dbReference type="ARBA" id="ARBA00022989"/>
    </source>
</evidence>
<gene>
    <name evidence="14" type="ordered locus">Tlet_2042</name>
</gene>
<evidence type="ECO:0000313" key="14">
    <source>
        <dbReference type="EMBL" id="ABV34596.1"/>
    </source>
</evidence>
<dbReference type="GO" id="GO:0008444">
    <property type="term" value="F:CDP-diacylglycerol-glycerol-3-phosphate 3-phosphatidyltransferase activity"/>
    <property type="evidence" value="ECO:0007669"/>
    <property type="project" value="UniProtKB-UniRule"/>
</dbReference>
<dbReference type="GO" id="GO:0046474">
    <property type="term" value="P:glycerophospholipid biosynthetic process"/>
    <property type="evidence" value="ECO:0007669"/>
    <property type="project" value="TreeGrafter"/>
</dbReference>
<evidence type="ECO:0000256" key="2">
    <source>
        <dbReference type="ARBA" id="ARBA00010441"/>
    </source>
</evidence>
<dbReference type="NCBIfam" id="TIGR00560">
    <property type="entry name" value="pgsA"/>
    <property type="match status" value="1"/>
</dbReference>
<comment type="subcellular location">
    <subcellularLocation>
        <location evidence="1">Membrane</location>
        <topology evidence="1">Multi-pass membrane protein</topology>
    </subcellularLocation>
</comment>
<dbReference type="STRING" id="416591.Tlet_2042"/>
<evidence type="ECO:0000256" key="4">
    <source>
        <dbReference type="ARBA" id="ARBA00022679"/>
    </source>
</evidence>
<dbReference type="PANTHER" id="PTHR14269:SF62">
    <property type="entry name" value="CDP-DIACYLGLYCEROL--GLYCEROL-3-PHOSPHATE 3-PHOSPHATIDYLTRANSFERASE 1, CHLOROPLASTIC"/>
    <property type="match status" value="1"/>
</dbReference>
<feature type="transmembrane region" description="Helical" evidence="13">
    <location>
        <begin position="68"/>
        <end position="91"/>
    </location>
</feature>
<dbReference type="Pfam" id="PF01066">
    <property type="entry name" value="CDP-OH_P_transf"/>
    <property type="match status" value="1"/>
</dbReference>
<dbReference type="Proteomes" id="UP000002016">
    <property type="component" value="Chromosome"/>
</dbReference>
<evidence type="ECO:0000256" key="11">
    <source>
        <dbReference type="NCBIfam" id="TIGR00560"/>
    </source>
</evidence>
<feature type="transmembrane region" description="Helical" evidence="13">
    <location>
        <begin position="12"/>
        <end position="39"/>
    </location>
</feature>
<comment type="similarity">
    <text evidence="2 12">Belongs to the CDP-alcohol phosphatidyltransferase class-I family.</text>
</comment>
<name>A8F8W2_PSELT</name>
<dbReference type="HOGENOM" id="CLU_051314_2_3_0"/>
<dbReference type="KEGG" id="tle:Tlet_2042"/>
<dbReference type="InterPro" id="IPR043130">
    <property type="entry name" value="CDP-OH_PTrfase_TM_dom"/>
</dbReference>
<feature type="transmembrane region" description="Helical" evidence="13">
    <location>
        <begin position="121"/>
        <end position="140"/>
    </location>
</feature>
<evidence type="ECO:0000256" key="5">
    <source>
        <dbReference type="ARBA" id="ARBA00022692"/>
    </source>
</evidence>
<keyword evidence="5 13" id="KW-0812">Transmembrane</keyword>
<reference evidence="14 15" key="1">
    <citation type="submission" date="2007-08" db="EMBL/GenBank/DDBJ databases">
        <title>Complete sequence of Thermotoga lettingae TMO.</title>
        <authorList>
            <consortium name="US DOE Joint Genome Institute"/>
            <person name="Copeland A."/>
            <person name="Lucas S."/>
            <person name="Lapidus A."/>
            <person name="Barry K."/>
            <person name="Glavina del Rio T."/>
            <person name="Dalin E."/>
            <person name="Tice H."/>
            <person name="Pitluck S."/>
            <person name="Foster B."/>
            <person name="Bruce D."/>
            <person name="Schmutz J."/>
            <person name="Larimer F."/>
            <person name="Land M."/>
            <person name="Hauser L."/>
            <person name="Kyrpides N."/>
            <person name="Mikhailova N."/>
            <person name="Nelson K."/>
            <person name="Gogarten J.P."/>
            <person name="Noll K."/>
            <person name="Richardson P."/>
        </authorList>
    </citation>
    <scope>NUCLEOTIDE SEQUENCE [LARGE SCALE GENOMIC DNA]</scope>
    <source>
        <strain evidence="15">ATCC BAA-301 / DSM 14385 / NBRC 107922 / TMO</strain>
    </source>
</reference>
<keyword evidence="7" id="KW-0443">Lipid metabolism</keyword>